<dbReference type="Pfam" id="PF01536">
    <property type="entry name" value="SAM_decarbox"/>
    <property type="match status" value="1"/>
</dbReference>
<dbReference type="KEGG" id="pin:Ping_0374"/>
<dbReference type="SUPFAM" id="SSF56276">
    <property type="entry name" value="S-adenosylmethionine decarboxylase"/>
    <property type="match status" value="1"/>
</dbReference>
<dbReference type="InterPro" id="IPR018166">
    <property type="entry name" value="S-AdoMet_deCO2ase_CS"/>
</dbReference>
<dbReference type="Proteomes" id="UP000000639">
    <property type="component" value="Chromosome"/>
</dbReference>
<dbReference type="PANTHER" id="PTHR11570:SF0">
    <property type="entry name" value="S-ADENOSYLMETHIONINE DECARBOXYLASE PROENZYME"/>
    <property type="match status" value="1"/>
</dbReference>
<dbReference type="Gene3D" id="3.60.90.10">
    <property type="entry name" value="S-adenosylmethionine decarboxylase"/>
    <property type="match status" value="1"/>
</dbReference>
<evidence type="ECO:0000313" key="1">
    <source>
        <dbReference type="EMBL" id="ABM02235.1"/>
    </source>
</evidence>
<gene>
    <name evidence="1" type="ordered locus">Ping_0374</name>
</gene>
<dbReference type="AlphaFoldDB" id="A1SRX0"/>
<evidence type="ECO:0000313" key="2">
    <source>
        <dbReference type="Proteomes" id="UP000000639"/>
    </source>
</evidence>
<accession>A1SRX0</accession>
<dbReference type="OrthoDB" id="5289311at2"/>
<keyword evidence="2" id="KW-1185">Reference proteome</keyword>
<dbReference type="GO" id="GO:0008295">
    <property type="term" value="P:spermidine biosynthetic process"/>
    <property type="evidence" value="ECO:0007669"/>
    <property type="project" value="InterPro"/>
</dbReference>
<dbReference type="RefSeq" id="WP_011768794.1">
    <property type="nucleotide sequence ID" value="NC_008709.1"/>
</dbReference>
<dbReference type="InterPro" id="IPR016067">
    <property type="entry name" value="S-AdoMet_deCO2ase_core"/>
</dbReference>
<dbReference type="HOGENOM" id="CLU_023050_1_0_6"/>
<dbReference type="EMBL" id="CP000510">
    <property type="protein sequence ID" value="ABM02235.1"/>
    <property type="molecule type" value="Genomic_DNA"/>
</dbReference>
<proteinExistence type="predicted"/>
<dbReference type="eggNOG" id="ENOG502Z9Q6">
    <property type="taxonomic scope" value="Bacteria"/>
</dbReference>
<dbReference type="GO" id="GO:0004014">
    <property type="term" value="F:adenosylmethionine decarboxylase activity"/>
    <property type="evidence" value="ECO:0007669"/>
    <property type="project" value="InterPro"/>
</dbReference>
<reference evidence="1 2" key="1">
    <citation type="submission" date="2007-01" db="EMBL/GenBank/DDBJ databases">
        <title>Complete sequence of Psychromonas ingrahamii 37.</title>
        <authorList>
            <consortium name="US DOE Joint Genome Institute"/>
            <person name="Copeland A."/>
            <person name="Lucas S."/>
            <person name="Lapidus A."/>
            <person name="Barry K."/>
            <person name="Detter J.C."/>
            <person name="Glavina del Rio T."/>
            <person name="Hammon N."/>
            <person name="Israni S."/>
            <person name="Dalin E."/>
            <person name="Tice H."/>
            <person name="Pitluck S."/>
            <person name="Thompson L.S."/>
            <person name="Brettin T."/>
            <person name="Bruce D."/>
            <person name="Han C."/>
            <person name="Tapia R."/>
            <person name="Schmutz J."/>
            <person name="Larimer F."/>
            <person name="Land M."/>
            <person name="Hauser L."/>
            <person name="Kyrpides N."/>
            <person name="Ivanova N."/>
            <person name="Staley J."/>
            <person name="Richardson P."/>
        </authorList>
    </citation>
    <scope>NUCLEOTIDE SEQUENCE [LARGE SCALE GENOMIC DNA]</scope>
    <source>
        <strain evidence="1 2">37</strain>
    </source>
</reference>
<organism evidence="1 2">
    <name type="scientific">Psychromonas ingrahamii (strain DSM 17664 / CCUG 51855 / 37)</name>
    <dbReference type="NCBI Taxonomy" id="357804"/>
    <lineage>
        <taxon>Bacteria</taxon>
        <taxon>Pseudomonadati</taxon>
        <taxon>Pseudomonadota</taxon>
        <taxon>Gammaproteobacteria</taxon>
        <taxon>Alteromonadales</taxon>
        <taxon>Psychromonadaceae</taxon>
        <taxon>Psychromonas</taxon>
    </lineage>
</organism>
<dbReference type="PROSITE" id="PS01336">
    <property type="entry name" value="ADOMETDC"/>
    <property type="match status" value="1"/>
</dbReference>
<sequence>MFYEGTEKRLEIITTEMNLLQLPDSFWQQMVEQADAFIISKIENSQLKAYLLSESSLFVWHNKLLLITCGNTHLVKAAQFFQKQFDKRVIQSLLFHRHQAHLPELQKSSFSQDTVLLKTHLQGKTKHWHGNYRGDLFLFGETPTGAVKTKQILMLHGLCGDFSCSLQSGSASQQLIASRLAVLGFFPCLRIDQFTFSPKGYSLNALAGDQYLTLHITPEKLSTYLSVESSFEAQVMQPFNEHLHALFRPQKSNLMSFIDDSDQGLKITVSSAMRNP</sequence>
<dbReference type="InterPro" id="IPR048283">
    <property type="entry name" value="AdoMetDC-like"/>
</dbReference>
<protein>
    <submittedName>
        <fullName evidence="1">S-adenosylmethionine decarboxylase</fullName>
    </submittedName>
</protein>
<dbReference type="PANTHER" id="PTHR11570">
    <property type="entry name" value="S-ADENOSYLMETHIONINE DECARBOXYLASE"/>
    <property type="match status" value="1"/>
</dbReference>
<name>A1SRX0_PSYIN</name>
<dbReference type="STRING" id="357804.Ping_0374"/>